<proteinExistence type="predicted"/>
<evidence type="ECO:0000313" key="2">
    <source>
        <dbReference type="EMBL" id="RBP45813.1"/>
    </source>
</evidence>
<dbReference type="InterPro" id="IPR052164">
    <property type="entry name" value="Anthracycline_SecMetBiosynth"/>
</dbReference>
<name>A0A366HSE0_9BACT</name>
<dbReference type="Proteomes" id="UP000253426">
    <property type="component" value="Unassembled WGS sequence"/>
</dbReference>
<dbReference type="EMBL" id="QNRR01000002">
    <property type="protein sequence ID" value="RBP45813.1"/>
    <property type="molecule type" value="Genomic_DNA"/>
</dbReference>
<dbReference type="InterPro" id="IPR004360">
    <property type="entry name" value="Glyas_Fos-R_dOase_dom"/>
</dbReference>
<dbReference type="PROSITE" id="PS51819">
    <property type="entry name" value="VOC"/>
    <property type="match status" value="1"/>
</dbReference>
<dbReference type="PANTHER" id="PTHR33993">
    <property type="entry name" value="GLYOXALASE-RELATED"/>
    <property type="match status" value="1"/>
</dbReference>
<keyword evidence="3" id="KW-1185">Reference proteome</keyword>
<organism evidence="2 3">
    <name type="scientific">Roseimicrobium gellanilyticum</name>
    <dbReference type="NCBI Taxonomy" id="748857"/>
    <lineage>
        <taxon>Bacteria</taxon>
        <taxon>Pseudomonadati</taxon>
        <taxon>Verrucomicrobiota</taxon>
        <taxon>Verrucomicrobiia</taxon>
        <taxon>Verrucomicrobiales</taxon>
        <taxon>Verrucomicrobiaceae</taxon>
        <taxon>Roseimicrobium</taxon>
    </lineage>
</organism>
<reference evidence="2 3" key="1">
    <citation type="submission" date="2018-06" db="EMBL/GenBank/DDBJ databases">
        <title>Genomic Encyclopedia of Type Strains, Phase IV (KMG-IV): sequencing the most valuable type-strain genomes for metagenomic binning, comparative biology and taxonomic classification.</title>
        <authorList>
            <person name="Goeker M."/>
        </authorList>
    </citation>
    <scope>NUCLEOTIDE SEQUENCE [LARGE SCALE GENOMIC DNA]</scope>
    <source>
        <strain evidence="2 3">DSM 25532</strain>
    </source>
</reference>
<dbReference type="PANTHER" id="PTHR33993:SF14">
    <property type="entry name" value="GB|AAF24581.1"/>
    <property type="match status" value="1"/>
</dbReference>
<dbReference type="InterPro" id="IPR029068">
    <property type="entry name" value="Glyas_Bleomycin-R_OHBP_Dase"/>
</dbReference>
<evidence type="ECO:0000313" key="3">
    <source>
        <dbReference type="Proteomes" id="UP000253426"/>
    </source>
</evidence>
<evidence type="ECO:0000259" key="1">
    <source>
        <dbReference type="PROSITE" id="PS51819"/>
    </source>
</evidence>
<protein>
    <submittedName>
        <fullName evidence="2">Putative enzyme related to lactoylglutathione lyase</fullName>
    </submittedName>
</protein>
<comment type="caution">
    <text evidence="2">The sequence shown here is derived from an EMBL/GenBank/DDBJ whole genome shotgun (WGS) entry which is preliminary data.</text>
</comment>
<dbReference type="GO" id="GO:0016829">
    <property type="term" value="F:lyase activity"/>
    <property type="evidence" value="ECO:0007669"/>
    <property type="project" value="UniProtKB-KW"/>
</dbReference>
<accession>A0A366HSE0</accession>
<sequence length="115" mass="12386">MPVEKVKFMLLAQDMGRAVKFYTNVFGFQEGFVSEHWSELSFGDAIIAFHGGGDGAPNPTGLSVQVDDARATAAAIAVAGGTILEQPEQREGEPIKLGRFRDAEGNEVMLTEWVG</sequence>
<dbReference type="Pfam" id="PF00903">
    <property type="entry name" value="Glyoxalase"/>
    <property type="match status" value="1"/>
</dbReference>
<dbReference type="AlphaFoldDB" id="A0A366HSE0"/>
<feature type="domain" description="VOC" evidence="1">
    <location>
        <begin position="2"/>
        <end position="113"/>
    </location>
</feature>
<keyword evidence="2" id="KW-0456">Lyase</keyword>
<dbReference type="InterPro" id="IPR037523">
    <property type="entry name" value="VOC_core"/>
</dbReference>
<gene>
    <name evidence="2" type="ORF">DES53_102195</name>
</gene>
<dbReference type="RefSeq" id="WP_113957382.1">
    <property type="nucleotide sequence ID" value="NZ_QNRR01000002.1"/>
</dbReference>
<dbReference type="OrthoDB" id="196397at2"/>
<dbReference type="SUPFAM" id="SSF54593">
    <property type="entry name" value="Glyoxalase/Bleomycin resistance protein/Dihydroxybiphenyl dioxygenase"/>
    <property type="match status" value="1"/>
</dbReference>
<dbReference type="Gene3D" id="3.10.180.10">
    <property type="entry name" value="2,3-Dihydroxybiphenyl 1,2-Dioxygenase, domain 1"/>
    <property type="match status" value="1"/>
</dbReference>